<dbReference type="Pfam" id="PF00999">
    <property type="entry name" value="Na_H_Exchanger"/>
    <property type="match status" value="1"/>
</dbReference>
<evidence type="ECO:0000256" key="4">
    <source>
        <dbReference type="ARBA" id="ARBA00022449"/>
    </source>
</evidence>
<feature type="transmembrane region" description="Helical" evidence="11">
    <location>
        <begin position="325"/>
        <end position="344"/>
    </location>
</feature>
<evidence type="ECO:0000259" key="13">
    <source>
        <dbReference type="PROSITE" id="PS51202"/>
    </source>
</evidence>
<evidence type="ECO:0000259" key="12">
    <source>
        <dbReference type="PROSITE" id="PS51201"/>
    </source>
</evidence>
<dbReference type="SUPFAM" id="SSF116726">
    <property type="entry name" value="TrkA C-terminal domain-like"/>
    <property type="match status" value="1"/>
</dbReference>
<feature type="transmembrane region" description="Helical" evidence="11">
    <location>
        <begin position="271"/>
        <end position="289"/>
    </location>
</feature>
<feature type="transmembrane region" description="Helical" evidence="11">
    <location>
        <begin position="177"/>
        <end position="196"/>
    </location>
</feature>
<keyword evidence="6 11" id="KW-0812">Transmembrane</keyword>
<dbReference type="InterPro" id="IPR006037">
    <property type="entry name" value="RCK_C"/>
</dbReference>
<organism evidence="14 15">
    <name type="scientific">Hydrogenophilus thermoluteolus</name>
    <name type="common">Pseudomonas hydrogenothermophila</name>
    <dbReference type="NCBI Taxonomy" id="297"/>
    <lineage>
        <taxon>Bacteria</taxon>
        <taxon>Pseudomonadati</taxon>
        <taxon>Pseudomonadota</taxon>
        <taxon>Hydrogenophilia</taxon>
        <taxon>Hydrogenophilales</taxon>
        <taxon>Hydrogenophilaceae</taxon>
        <taxon>Hydrogenophilus</taxon>
    </lineage>
</organism>
<feature type="transmembrane region" description="Helical" evidence="11">
    <location>
        <begin position="356"/>
        <end position="375"/>
    </location>
</feature>
<dbReference type="Pfam" id="PF02080">
    <property type="entry name" value="TrkA_C"/>
    <property type="match status" value="1"/>
</dbReference>
<evidence type="ECO:0000313" key="14">
    <source>
        <dbReference type="EMBL" id="BBD77592.1"/>
    </source>
</evidence>
<reference evidence="14 15" key="1">
    <citation type="submission" date="2018-04" db="EMBL/GenBank/DDBJ databases">
        <title>Complete genome sequence of Hydrogenophilus thermoluteolus TH-1.</title>
        <authorList>
            <person name="Arai H."/>
        </authorList>
    </citation>
    <scope>NUCLEOTIDE SEQUENCE [LARGE SCALE GENOMIC DNA]</scope>
    <source>
        <strain evidence="14 15">TH-1</strain>
    </source>
</reference>
<dbReference type="RefSeq" id="WP_119335316.1">
    <property type="nucleotide sequence ID" value="NZ_AP018558.1"/>
</dbReference>
<keyword evidence="7" id="KW-0630">Potassium</keyword>
<dbReference type="KEGG" id="htl:HPTL_1328"/>
<comment type="similarity">
    <text evidence="2">Belongs to the monovalent cation:proton antiporter 2 (CPA2) transporter (TC 2.A.37) family.</text>
</comment>
<keyword evidence="5" id="KW-0633">Potassium transport</keyword>
<feature type="domain" description="RCK N-terminal" evidence="12">
    <location>
        <begin position="408"/>
        <end position="525"/>
    </location>
</feature>
<keyword evidence="10 11" id="KW-0472">Membrane</keyword>
<keyword evidence="15" id="KW-1185">Reference proteome</keyword>
<dbReference type="EMBL" id="AP018558">
    <property type="protein sequence ID" value="BBD77592.1"/>
    <property type="molecule type" value="Genomic_DNA"/>
</dbReference>
<dbReference type="PROSITE" id="PS51202">
    <property type="entry name" value="RCK_C"/>
    <property type="match status" value="1"/>
</dbReference>
<dbReference type="Proteomes" id="UP000262004">
    <property type="component" value="Chromosome"/>
</dbReference>
<evidence type="ECO:0000256" key="11">
    <source>
        <dbReference type="SAM" id="Phobius"/>
    </source>
</evidence>
<dbReference type="GO" id="GO:0008324">
    <property type="term" value="F:monoatomic cation transmembrane transporter activity"/>
    <property type="evidence" value="ECO:0007669"/>
    <property type="project" value="InterPro"/>
</dbReference>
<dbReference type="PANTHER" id="PTHR46157:SF4">
    <property type="entry name" value="K(+) EFFLUX ANTIPORTER 3, CHLOROPLASTIC"/>
    <property type="match status" value="1"/>
</dbReference>
<dbReference type="PANTHER" id="PTHR46157">
    <property type="entry name" value="K(+) EFFLUX ANTIPORTER 3, CHLOROPLASTIC"/>
    <property type="match status" value="1"/>
</dbReference>
<dbReference type="GO" id="GO:0005886">
    <property type="term" value="C:plasma membrane"/>
    <property type="evidence" value="ECO:0007669"/>
    <property type="project" value="TreeGrafter"/>
</dbReference>
<name>A0A2Z6DZ78_HYDTE</name>
<keyword evidence="8 11" id="KW-1133">Transmembrane helix</keyword>
<feature type="transmembrane region" description="Helical" evidence="11">
    <location>
        <begin position="52"/>
        <end position="73"/>
    </location>
</feature>
<keyword evidence="9" id="KW-0406">Ion transport</keyword>
<dbReference type="GO" id="GO:0015297">
    <property type="term" value="F:antiporter activity"/>
    <property type="evidence" value="ECO:0007669"/>
    <property type="project" value="UniProtKB-KW"/>
</dbReference>
<feature type="transmembrane region" description="Helical" evidence="11">
    <location>
        <begin position="295"/>
        <end position="313"/>
    </location>
</feature>
<dbReference type="PROSITE" id="PS51201">
    <property type="entry name" value="RCK_N"/>
    <property type="match status" value="1"/>
</dbReference>
<evidence type="ECO:0000256" key="9">
    <source>
        <dbReference type="ARBA" id="ARBA00023065"/>
    </source>
</evidence>
<gene>
    <name evidence="14" type="ORF">HPTL_1328</name>
</gene>
<sequence length="660" mass="71089">MHESLFLLVGLLAGSVVAVGLTRQLGLPPIIGYLMVGVLVGPSTLNLVRDPATAQFVAEFGIVFLMFSIGLEFSLGHLKAMRRVVFGLGAIQVLVTIVVLMGIGGALGLPWIGAFVLAAALAMSSTAILSKLLTERMELEKPHGREVIGVLLFQDLAVVPILILLPALGRGEAGGEWLLPMGLALVKAAVALALVLRFGQPVMRRWFGWVARQRSSEFFTLNVLLVTIGMAMLSELLGLSLALGAFLAGMLIAETEYRYQVEEDIKPFRDVLLGLFFITVGMFLDIGVVLRFLPWVAVTIVVVLILKGVIVWAGSRVLGSDASTALRSALWLCTAGEFGFVVLALGERHGLMPEPWPQVIAASLVLSMLIAPVIVQFSDKIVLRVVASEWTRRSLELTQIAARTVKIKAPVLLLGYGRTGQHMAKLLDQEGISVVALDLDPERVRRAQAAGENVVYGDAARTEVLKAAGLMRAQAVVVTFADRDAALRILSAVQALRPEAPVVVRVRDEGDIERMFAAGASEVIPEAIEVAIMMAVQTLALIGVPLPKLVRRLRALREERYGLFRGFFSGVSDAADEEHDADGVRLDTFVVADDSPWVGHTLGALALDTLRVEVVAVRRRGIRGAAPDASFRLQRGDALIVRGDMAALEAARERFLAGPD</sequence>
<dbReference type="InterPro" id="IPR004771">
    <property type="entry name" value="K/H_exchanger"/>
</dbReference>
<evidence type="ECO:0000256" key="3">
    <source>
        <dbReference type="ARBA" id="ARBA00022448"/>
    </source>
</evidence>
<keyword evidence="3" id="KW-0813">Transport</keyword>
<feature type="transmembrane region" description="Helical" evidence="11">
    <location>
        <begin position="111"/>
        <end position="134"/>
    </location>
</feature>
<feature type="transmembrane region" description="Helical" evidence="11">
    <location>
        <begin position="85"/>
        <end position="105"/>
    </location>
</feature>
<dbReference type="SUPFAM" id="SSF51735">
    <property type="entry name" value="NAD(P)-binding Rossmann-fold domains"/>
    <property type="match status" value="1"/>
</dbReference>
<dbReference type="Gene3D" id="1.20.1530.20">
    <property type="match status" value="1"/>
</dbReference>
<evidence type="ECO:0000313" key="15">
    <source>
        <dbReference type="Proteomes" id="UP000262004"/>
    </source>
</evidence>
<dbReference type="InterPro" id="IPR036291">
    <property type="entry name" value="NAD(P)-bd_dom_sf"/>
</dbReference>
<dbReference type="Gene3D" id="3.40.50.720">
    <property type="entry name" value="NAD(P)-binding Rossmann-like Domain"/>
    <property type="match status" value="1"/>
</dbReference>
<proteinExistence type="inferred from homology"/>
<accession>A0A2Z6DZ78</accession>
<dbReference type="GO" id="GO:0006813">
    <property type="term" value="P:potassium ion transport"/>
    <property type="evidence" value="ECO:0007669"/>
    <property type="project" value="UniProtKB-KW"/>
</dbReference>
<evidence type="ECO:0000256" key="10">
    <source>
        <dbReference type="ARBA" id="ARBA00023136"/>
    </source>
</evidence>
<dbReference type="InterPro" id="IPR006153">
    <property type="entry name" value="Cation/H_exchanger_TM"/>
</dbReference>
<dbReference type="NCBIfam" id="TIGR00932">
    <property type="entry name" value="2a37"/>
    <property type="match status" value="1"/>
</dbReference>
<evidence type="ECO:0000256" key="1">
    <source>
        <dbReference type="ARBA" id="ARBA00004141"/>
    </source>
</evidence>
<dbReference type="OrthoDB" id="5298942at2"/>
<dbReference type="Pfam" id="PF02254">
    <property type="entry name" value="TrkA_N"/>
    <property type="match status" value="1"/>
</dbReference>
<feature type="transmembrane region" description="Helical" evidence="11">
    <location>
        <begin position="146"/>
        <end position="165"/>
    </location>
</feature>
<dbReference type="AlphaFoldDB" id="A0A2Z6DZ78"/>
<evidence type="ECO:0000256" key="6">
    <source>
        <dbReference type="ARBA" id="ARBA00022692"/>
    </source>
</evidence>
<comment type="subcellular location">
    <subcellularLocation>
        <location evidence="1">Membrane</location>
        <topology evidence="1">Multi-pass membrane protein</topology>
    </subcellularLocation>
</comment>
<dbReference type="InterPro" id="IPR038770">
    <property type="entry name" value="Na+/solute_symporter_sf"/>
</dbReference>
<dbReference type="GO" id="GO:1902600">
    <property type="term" value="P:proton transmembrane transport"/>
    <property type="evidence" value="ECO:0007669"/>
    <property type="project" value="InterPro"/>
</dbReference>
<evidence type="ECO:0000256" key="7">
    <source>
        <dbReference type="ARBA" id="ARBA00022958"/>
    </source>
</evidence>
<dbReference type="InterPro" id="IPR003148">
    <property type="entry name" value="RCK_N"/>
</dbReference>
<dbReference type="Gene3D" id="3.30.70.1450">
    <property type="entry name" value="Regulator of K+ conductance, C-terminal domain"/>
    <property type="match status" value="1"/>
</dbReference>
<protein>
    <submittedName>
        <fullName evidence="14">Potassium transporter</fullName>
    </submittedName>
</protein>
<feature type="transmembrane region" description="Helical" evidence="11">
    <location>
        <begin position="217"/>
        <end position="233"/>
    </location>
</feature>
<keyword evidence="4" id="KW-0050">Antiport</keyword>
<evidence type="ECO:0000256" key="5">
    <source>
        <dbReference type="ARBA" id="ARBA00022538"/>
    </source>
</evidence>
<feature type="domain" description="RCK C-terminal" evidence="13">
    <location>
        <begin position="572"/>
        <end position="657"/>
    </location>
</feature>
<dbReference type="InterPro" id="IPR036721">
    <property type="entry name" value="RCK_C_sf"/>
</dbReference>
<evidence type="ECO:0000256" key="8">
    <source>
        <dbReference type="ARBA" id="ARBA00022989"/>
    </source>
</evidence>
<evidence type="ECO:0000256" key="2">
    <source>
        <dbReference type="ARBA" id="ARBA00005551"/>
    </source>
</evidence>